<dbReference type="OrthoDB" id="157604at2157"/>
<comment type="caution">
    <text evidence="3">The sequence shown here is derived from an EMBL/GenBank/DDBJ whole genome shotgun (WGS) entry which is preliminary data.</text>
</comment>
<dbReference type="RefSeq" id="WP_159665196.1">
    <property type="nucleotide sequence ID" value="NZ_WUUS01000004.1"/>
</dbReference>
<dbReference type="AlphaFoldDB" id="A0A6B0SU97"/>
<proteinExistence type="predicted"/>
<feature type="transmembrane region" description="Helical" evidence="2">
    <location>
        <begin position="36"/>
        <end position="54"/>
    </location>
</feature>
<evidence type="ECO:0000256" key="2">
    <source>
        <dbReference type="SAM" id="Phobius"/>
    </source>
</evidence>
<dbReference type="Gene3D" id="2.40.50.140">
    <property type="entry name" value="Nucleic acid-binding proteins"/>
    <property type="match status" value="1"/>
</dbReference>
<gene>
    <name evidence="3" type="ORF">GRX01_07680</name>
</gene>
<dbReference type="PANTHER" id="PTHR33507">
    <property type="entry name" value="INNER MEMBRANE PROTEIN YBBJ"/>
    <property type="match status" value="1"/>
</dbReference>
<feature type="compositionally biased region" description="Acidic residues" evidence="1">
    <location>
        <begin position="180"/>
        <end position="207"/>
    </location>
</feature>
<keyword evidence="2" id="KW-1133">Transmembrane helix</keyword>
<sequence length="207" mass="21353">MLLQSGLLTPETLPLLLVAAGLVLSIAEAVVPGAQFIVIGVALLAAGLVGLALGPLAGPFVLGLLVLVFGALAFYGYHEFDLYGGKGQAQTSDSGSLRGSNARVTETVTPTGGEVKLDEGGFSPYYSARSVDGEIPVGTEVMVVDPGGGNVLTVESLAGGIDDIDRELAKGRRDAAPSDESIDADDRDLDADDGTRDDDTEFETERE</sequence>
<keyword evidence="2" id="KW-0472">Membrane</keyword>
<feature type="transmembrane region" description="Helical" evidence="2">
    <location>
        <begin position="60"/>
        <end position="77"/>
    </location>
</feature>
<dbReference type="GO" id="GO:0005886">
    <property type="term" value="C:plasma membrane"/>
    <property type="evidence" value="ECO:0007669"/>
    <property type="project" value="TreeGrafter"/>
</dbReference>
<evidence type="ECO:0000313" key="4">
    <source>
        <dbReference type="Proteomes" id="UP000437065"/>
    </source>
</evidence>
<organism evidence="3 4">
    <name type="scientific">Halobaculum saliterrae</name>
    <dbReference type="NCBI Taxonomy" id="2073113"/>
    <lineage>
        <taxon>Archaea</taxon>
        <taxon>Methanobacteriati</taxon>
        <taxon>Methanobacteriota</taxon>
        <taxon>Stenosarchaea group</taxon>
        <taxon>Halobacteria</taxon>
        <taxon>Halobacteriales</taxon>
        <taxon>Haloferacaceae</taxon>
        <taxon>Halobaculum</taxon>
    </lineage>
</organism>
<dbReference type="InterPro" id="IPR012340">
    <property type="entry name" value="NA-bd_OB-fold"/>
</dbReference>
<protein>
    <submittedName>
        <fullName evidence="3">NfeD family protein</fullName>
    </submittedName>
</protein>
<dbReference type="Proteomes" id="UP000437065">
    <property type="component" value="Unassembled WGS sequence"/>
</dbReference>
<reference evidence="3 4" key="1">
    <citation type="submission" date="2019-12" db="EMBL/GenBank/DDBJ databases">
        <title>Isolation and characterization of three novel carbon monoxide-oxidizing members of Halobacteria from salione crusts and soils.</title>
        <authorList>
            <person name="Myers M.R."/>
            <person name="King G.M."/>
        </authorList>
    </citation>
    <scope>NUCLEOTIDE SEQUENCE [LARGE SCALE GENOMIC DNA]</scope>
    <source>
        <strain evidence="3 4">WSA2</strain>
    </source>
</reference>
<accession>A0A6B0SU97</accession>
<keyword evidence="4" id="KW-1185">Reference proteome</keyword>
<feature type="transmembrane region" description="Helical" evidence="2">
    <location>
        <begin position="12"/>
        <end position="31"/>
    </location>
</feature>
<dbReference type="InterPro" id="IPR052165">
    <property type="entry name" value="Membrane_assoc_protease"/>
</dbReference>
<dbReference type="EMBL" id="WUUS01000004">
    <property type="protein sequence ID" value="MXR41216.1"/>
    <property type="molecule type" value="Genomic_DNA"/>
</dbReference>
<keyword evidence="2" id="KW-0812">Transmembrane</keyword>
<evidence type="ECO:0000313" key="3">
    <source>
        <dbReference type="EMBL" id="MXR41216.1"/>
    </source>
</evidence>
<feature type="region of interest" description="Disordered" evidence="1">
    <location>
        <begin position="168"/>
        <end position="207"/>
    </location>
</feature>
<evidence type="ECO:0000256" key="1">
    <source>
        <dbReference type="SAM" id="MobiDB-lite"/>
    </source>
</evidence>
<name>A0A6B0SU97_9EURY</name>
<dbReference type="PANTHER" id="PTHR33507:SF3">
    <property type="entry name" value="INNER MEMBRANE PROTEIN YBBJ"/>
    <property type="match status" value="1"/>
</dbReference>